<dbReference type="SMART" id="SM00671">
    <property type="entry name" value="SEL1"/>
    <property type="match status" value="7"/>
</dbReference>
<reference evidence="3" key="1">
    <citation type="submission" date="2022-11" db="EMBL/GenBank/DDBJ databases">
        <authorList>
            <person name="Petersen C."/>
        </authorList>
    </citation>
    <scope>NUCLEOTIDE SEQUENCE</scope>
    <source>
        <strain evidence="3">IBT 30069</strain>
    </source>
</reference>
<keyword evidence="1" id="KW-0677">Repeat</keyword>
<dbReference type="Gene3D" id="1.25.40.10">
    <property type="entry name" value="Tetratricopeptide repeat domain"/>
    <property type="match status" value="2"/>
</dbReference>
<evidence type="ECO:0000313" key="4">
    <source>
        <dbReference type="Proteomes" id="UP001149165"/>
    </source>
</evidence>
<dbReference type="Pfam" id="PF08238">
    <property type="entry name" value="Sel1"/>
    <property type="match status" value="7"/>
</dbReference>
<keyword evidence="4" id="KW-1185">Reference proteome</keyword>
<dbReference type="AlphaFoldDB" id="A0A9W9FI86"/>
<sequence length="678" mass="72658">MGPNGPMMGPPRSATMPLREPPPGAPYGDYPPMSPMGDMPPRPSTAGSSRPPRGRPYNDIDPSMMVPPPEPTGLMAPPPDPTNRISYAPKDFLDSYYESTNDDEPDMPNFDAMPHSNGPLDEMGLDVKPKAQTPASPASPGSGHYAPYTPVGGPSTPHSQSQPSLRDGTAPNQFENAGFNFEISGGDQSPAASGYGHSPNGFEQAGGYFPNGASPYSPGSSGTPGPPGPPGPPPPQQGFSYEQQQTPDAQQNPDALPSHPTPFRPGHDAKPAPVRNYNNTPAPTQAPVAPLPPTPDGQGPITQDALDRLQQKARANPSDPAAQLALAKGLAEAATVLVAENNRLDPRTKAKVKEKYILDALKIVKKLSSSGFADAQFYLADCYGEGLLGLEADPKEAFNLYHSAAKAGHAQSAYRVAVCCEIGQEEGGGTKRDPFKAVNWYKRAAALGDTPAMYKMGMISLKGLLGQARSPREGVSWLKRAADRADEENPHALHELALMYLTASGNDSIVRDEAYASQLFHQAAELGYKFSQFRLGTAYEYGLMGCPCDNRMSIIWYTRAAAQGEHQSELALSGWYLTGSDGVLQQSDTEAYLWARKAATAGLAKAEYAMGYFTEVGIGSAANMDDAKRWYWRAAAQGFPKARERLEELKKGGGRMQKTRLSRNNMNKQQGDGDCVLM</sequence>
<gene>
    <name evidence="3" type="ORF">N7456_006667</name>
</gene>
<feature type="compositionally biased region" description="Pro residues" evidence="2">
    <location>
        <begin position="32"/>
        <end position="43"/>
    </location>
</feature>
<feature type="compositionally biased region" description="Low complexity" evidence="2">
    <location>
        <begin position="1"/>
        <end position="11"/>
    </location>
</feature>
<feature type="compositionally biased region" description="Pro residues" evidence="2">
    <location>
        <begin position="224"/>
        <end position="236"/>
    </location>
</feature>
<dbReference type="InterPro" id="IPR006597">
    <property type="entry name" value="Sel1-like"/>
</dbReference>
<dbReference type="EMBL" id="JAPQKH010000004">
    <property type="protein sequence ID" value="KAJ5100615.1"/>
    <property type="molecule type" value="Genomic_DNA"/>
</dbReference>
<feature type="compositionally biased region" description="Pro residues" evidence="2">
    <location>
        <begin position="65"/>
        <end position="81"/>
    </location>
</feature>
<accession>A0A9W9FI86</accession>
<name>A0A9W9FI86_9EURO</name>
<dbReference type="Proteomes" id="UP001149165">
    <property type="component" value="Unassembled WGS sequence"/>
</dbReference>
<evidence type="ECO:0000256" key="1">
    <source>
        <dbReference type="ARBA" id="ARBA00022737"/>
    </source>
</evidence>
<dbReference type="InterPro" id="IPR011990">
    <property type="entry name" value="TPR-like_helical_dom_sf"/>
</dbReference>
<dbReference type="OrthoDB" id="272077at2759"/>
<organism evidence="3 4">
    <name type="scientific">Penicillium angulare</name>
    <dbReference type="NCBI Taxonomy" id="116970"/>
    <lineage>
        <taxon>Eukaryota</taxon>
        <taxon>Fungi</taxon>
        <taxon>Dikarya</taxon>
        <taxon>Ascomycota</taxon>
        <taxon>Pezizomycotina</taxon>
        <taxon>Eurotiomycetes</taxon>
        <taxon>Eurotiomycetidae</taxon>
        <taxon>Eurotiales</taxon>
        <taxon>Aspergillaceae</taxon>
        <taxon>Penicillium</taxon>
    </lineage>
</organism>
<evidence type="ECO:0008006" key="5">
    <source>
        <dbReference type="Google" id="ProtNLM"/>
    </source>
</evidence>
<evidence type="ECO:0000256" key="2">
    <source>
        <dbReference type="SAM" id="MobiDB-lite"/>
    </source>
</evidence>
<comment type="caution">
    <text evidence="3">The sequence shown here is derived from an EMBL/GenBank/DDBJ whole genome shotgun (WGS) entry which is preliminary data.</text>
</comment>
<reference evidence="3" key="2">
    <citation type="journal article" date="2023" name="IMA Fungus">
        <title>Comparative genomic study of the Penicillium genus elucidates a diverse pangenome and 15 lateral gene transfer events.</title>
        <authorList>
            <person name="Petersen C."/>
            <person name="Sorensen T."/>
            <person name="Nielsen M.R."/>
            <person name="Sondergaard T.E."/>
            <person name="Sorensen J.L."/>
            <person name="Fitzpatrick D.A."/>
            <person name="Frisvad J.C."/>
            <person name="Nielsen K.L."/>
        </authorList>
    </citation>
    <scope>NUCLEOTIDE SEQUENCE</scope>
    <source>
        <strain evidence="3">IBT 30069</strain>
    </source>
</reference>
<dbReference type="PANTHER" id="PTHR46430">
    <property type="entry name" value="PROTEIN SKT5-RELATED"/>
    <property type="match status" value="1"/>
</dbReference>
<feature type="region of interest" description="Disordered" evidence="2">
    <location>
        <begin position="1"/>
        <end position="302"/>
    </location>
</feature>
<feature type="compositionally biased region" description="Low complexity" evidence="2">
    <location>
        <begin position="210"/>
        <end position="223"/>
    </location>
</feature>
<dbReference type="PANTHER" id="PTHR46430:SF3">
    <property type="entry name" value="ACTIVATOR OF C KINASE PROTEIN 1"/>
    <property type="match status" value="1"/>
</dbReference>
<dbReference type="InterPro" id="IPR051726">
    <property type="entry name" value="Chitin_Synth_Reg"/>
</dbReference>
<protein>
    <recommendedName>
        <fullName evidence="5">Tetratricopeptide-like helical</fullName>
    </recommendedName>
</protein>
<proteinExistence type="predicted"/>
<feature type="compositionally biased region" description="Polar residues" evidence="2">
    <location>
        <begin position="237"/>
        <end position="253"/>
    </location>
</feature>
<evidence type="ECO:0000313" key="3">
    <source>
        <dbReference type="EMBL" id="KAJ5100615.1"/>
    </source>
</evidence>
<dbReference type="SUPFAM" id="SSF81901">
    <property type="entry name" value="HCP-like"/>
    <property type="match status" value="2"/>
</dbReference>
<feature type="compositionally biased region" description="Polar residues" evidence="2">
    <location>
        <begin position="156"/>
        <end position="175"/>
    </location>
</feature>